<reference evidence="15 16" key="1">
    <citation type="submission" date="2016-10" db="EMBL/GenBank/DDBJ databases">
        <authorList>
            <person name="de Groot N.N."/>
        </authorList>
    </citation>
    <scope>NUCLEOTIDE SEQUENCE [LARGE SCALE GENOMIC DNA]</scope>
    <source>
        <strain evidence="15 16">CGMCC 1.10959</strain>
    </source>
</reference>
<dbReference type="RefSeq" id="WP_027261559.1">
    <property type="nucleotide sequence ID" value="NZ_FPAW01000004.1"/>
</dbReference>
<keyword evidence="7" id="KW-1015">Disulfide bond</keyword>
<dbReference type="InterPro" id="IPR000866">
    <property type="entry name" value="AhpC/TSA"/>
</dbReference>
<keyword evidence="8" id="KW-0676">Redox-active center</keyword>
<evidence type="ECO:0000256" key="3">
    <source>
        <dbReference type="ARBA" id="ARBA00013017"/>
    </source>
</evidence>
<evidence type="ECO:0000256" key="12">
    <source>
        <dbReference type="ARBA" id="ARBA00049091"/>
    </source>
</evidence>
<dbReference type="FunFam" id="3.40.30.10:FF:000007">
    <property type="entry name" value="Thioredoxin-dependent thiol peroxidase"/>
    <property type="match status" value="1"/>
</dbReference>
<dbReference type="OrthoDB" id="9812811at2"/>
<dbReference type="EMBL" id="FPAW01000004">
    <property type="protein sequence ID" value="SFT62780.1"/>
    <property type="molecule type" value="Genomic_DNA"/>
</dbReference>
<comment type="subunit">
    <text evidence="2">Monomer.</text>
</comment>
<dbReference type="Pfam" id="PF00578">
    <property type="entry name" value="AhpC-TSA"/>
    <property type="match status" value="1"/>
</dbReference>
<comment type="catalytic activity">
    <reaction evidence="12">
        <text>a hydroperoxide + [thioredoxin]-dithiol = an alcohol + [thioredoxin]-disulfide + H2O</text>
        <dbReference type="Rhea" id="RHEA:62620"/>
        <dbReference type="Rhea" id="RHEA-COMP:10698"/>
        <dbReference type="Rhea" id="RHEA-COMP:10700"/>
        <dbReference type="ChEBI" id="CHEBI:15377"/>
        <dbReference type="ChEBI" id="CHEBI:29950"/>
        <dbReference type="ChEBI" id="CHEBI:30879"/>
        <dbReference type="ChEBI" id="CHEBI:35924"/>
        <dbReference type="ChEBI" id="CHEBI:50058"/>
        <dbReference type="EC" id="1.11.1.24"/>
    </reaction>
</comment>
<evidence type="ECO:0000313" key="15">
    <source>
        <dbReference type="EMBL" id="SFT62780.1"/>
    </source>
</evidence>
<organism evidence="15 16">
    <name type="scientific">Sedimentitalea nanhaiensis</name>
    <dbReference type="NCBI Taxonomy" id="999627"/>
    <lineage>
        <taxon>Bacteria</taxon>
        <taxon>Pseudomonadati</taxon>
        <taxon>Pseudomonadota</taxon>
        <taxon>Alphaproteobacteria</taxon>
        <taxon>Rhodobacterales</taxon>
        <taxon>Paracoccaceae</taxon>
        <taxon>Sedimentitalea</taxon>
    </lineage>
</organism>
<dbReference type="GO" id="GO:0005737">
    <property type="term" value="C:cytoplasm"/>
    <property type="evidence" value="ECO:0007669"/>
    <property type="project" value="TreeGrafter"/>
</dbReference>
<proteinExistence type="inferred from homology"/>
<dbReference type="InterPro" id="IPR013766">
    <property type="entry name" value="Thioredoxin_domain"/>
</dbReference>
<evidence type="ECO:0000259" key="14">
    <source>
        <dbReference type="PROSITE" id="PS51352"/>
    </source>
</evidence>
<dbReference type="PIRSF" id="PIRSF000239">
    <property type="entry name" value="AHPC"/>
    <property type="match status" value="1"/>
</dbReference>
<dbReference type="AlphaFoldDB" id="A0A1I6ZJB6"/>
<sequence length="153" mass="16857">MLDVGDIAPEFTLPRDGGTLVSLSDLRGQAVVLFFYPRDDTPGCTRESIGFSEHLQAFAEAGAQVLGISRDSVASHEKFARKHGLTTALLSDENGAACEDYGVWVEKKMYGKTFMGIERSTYLIDARGRIARIWRKVKVPGHVDEVLQAARNL</sequence>
<dbReference type="STRING" id="999627.SAMN05216236_104148"/>
<evidence type="ECO:0000256" key="9">
    <source>
        <dbReference type="ARBA" id="ARBA00032824"/>
    </source>
</evidence>
<dbReference type="PANTHER" id="PTHR42801">
    <property type="entry name" value="THIOREDOXIN-DEPENDENT PEROXIDE REDUCTASE"/>
    <property type="match status" value="1"/>
</dbReference>
<name>A0A1I6ZJB6_9RHOB</name>
<evidence type="ECO:0000256" key="6">
    <source>
        <dbReference type="ARBA" id="ARBA00023002"/>
    </source>
</evidence>
<dbReference type="InterPro" id="IPR050924">
    <property type="entry name" value="Peroxiredoxin_BCP/PrxQ"/>
</dbReference>
<dbReference type="GO" id="GO:0045454">
    <property type="term" value="P:cell redox homeostasis"/>
    <property type="evidence" value="ECO:0007669"/>
    <property type="project" value="TreeGrafter"/>
</dbReference>
<dbReference type="eggNOG" id="COG1225">
    <property type="taxonomic scope" value="Bacteria"/>
</dbReference>
<evidence type="ECO:0000256" key="8">
    <source>
        <dbReference type="ARBA" id="ARBA00023284"/>
    </source>
</evidence>
<dbReference type="GO" id="GO:0034599">
    <property type="term" value="P:cellular response to oxidative stress"/>
    <property type="evidence" value="ECO:0007669"/>
    <property type="project" value="TreeGrafter"/>
</dbReference>
<keyword evidence="16" id="KW-1185">Reference proteome</keyword>
<comment type="function">
    <text evidence="1">Thiol-specific peroxidase that catalyzes the reduction of hydrogen peroxide and organic hydroperoxides to water and alcohols, respectively. Plays a role in cell protection against oxidative stress by detoxifying peroxides and as sensor of hydrogen peroxide-mediated signaling events.</text>
</comment>
<comment type="similarity">
    <text evidence="10">Belongs to the peroxiredoxin family. BCP/PrxQ subfamily.</text>
</comment>
<keyword evidence="4" id="KW-0575">Peroxidase</keyword>
<evidence type="ECO:0000256" key="1">
    <source>
        <dbReference type="ARBA" id="ARBA00003330"/>
    </source>
</evidence>
<accession>A0A1I6ZJB6</accession>
<dbReference type="CDD" id="cd03017">
    <property type="entry name" value="PRX_BCP"/>
    <property type="match status" value="1"/>
</dbReference>
<keyword evidence="6" id="KW-0560">Oxidoreductase</keyword>
<dbReference type="PROSITE" id="PS51352">
    <property type="entry name" value="THIOREDOXIN_2"/>
    <property type="match status" value="1"/>
</dbReference>
<evidence type="ECO:0000256" key="11">
    <source>
        <dbReference type="ARBA" id="ARBA00042639"/>
    </source>
</evidence>
<gene>
    <name evidence="15" type="ORF">SAMN05216236_104148</name>
</gene>
<dbReference type="PANTHER" id="PTHR42801:SF4">
    <property type="entry name" value="AHPC_TSA FAMILY PROTEIN"/>
    <property type="match status" value="1"/>
</dbReference>
<dbReference type="Proteomes" id="UP000182466">
    <property type="component" value="Unassembled WGS sequence"/>
</dbReference>
<evidence type="ECO:0000256" key="13">
    <source>
        <dbReference type="PIRSR" id="PIRSR000239-1"/>
    </source>
</evidence>
<protein>
    <recommendedName>
        <fullName evidence="3">thioredoxin-dependent peroxiredoxin</fullName>
        <ecNumber evidence="3">1.11.1.24</ecNumber>
    </recommendedName>
    <alternativeName>
        <fullName evidence="9">Thioredoxin peroxidase</fullName>
    </alternativeName>
    <alternativeName>
        <fullName evidence="11">Thioredoxin-dependent peroxiredoxin Bcp</fullName>
    </alternativeName>
</protein>
<dbReference type="EC" id="1.11.1.24" evidence="3"/>
<dbReference type="InterPro" id="IPR036249">
    <property type="entry name" value="Thioredoxin-like_sf"/>
</dbReference>
<evidence type="ECO:0000256" key="7">
    <source>
        <dbReference type="ARBA" id="ARBA00023157"/>
    </source>
</evidence>
<evidence type="ECO:0000313" key="16">
    <source>
        <dbReference type="Proteomes" id="UP000182466"/>
    </source>
</evidence>
<dbReference type="Gene3D" id="3.40.30.10">
    <property type="entry name" value="Glutaredoxin"/>
    <property type="match status" value="1"/>
</dbReference>
<dbReference type="InterPro" id="IPR024706">
    <property type="entry name" value="Peroxiredoxin_AhpC-typ"/>
</dbReference>
<feature type="domain" description="Thioredoxin" evidence="14">
    <location>
        <begin position="2"/>
        <end position="153"/>
    </location>
</feature>
<evidence type="ECO:0000256" key="10">
    <source>
        <dbReference type="ARBA" id="ARBA00038489"/>
    </source>
</evidence>
<keyword evidence="5" id="KW-0049">Antioxidant</keyword>
<dbReference type="GO" id="GO:0008379">
    <property type="term" value="F:thioredoxin peroxidase activity"/>
    <property type="evidence" value="ECO:0007669"/>
    <property type="project" value="TreeGrafter"/>
</dbReference>
<evidence type="ECO:0000256" key="5">
    <source>
        <dbReference type="ARBA" id="ARBA00022862"/>
    </source>
</evidence>
<dbReference type="SUPFAM" id="SSF52833">
    <property type="entry name" value="Thioredoxin-like"/>
    <property type="match status" value="1"/>
</dbReference>
<feature type="active site" description="Cysteine sulfenic acid (-SOH) intermediate; for peroxidase activity" evidence="13">
    <location>
        <position position="44"/>
    </location>
</feature>
<evidence type="ECO:0000256" key="4">
    <source>
        <dbReference type="ARBA" id="ARBA00022559"/>
    </source>
</evidence>
<evidence type="ECO:0000256" key="2">
    <source>
        <dbReference type="ARBA" id="ARBA00011245"/>
    </source>
</evidence>